<feature type="chain" id="PRO_5032549521" evidence="1">
    <location>
        <begin position="21"/>
        <end position="102"/>
    </location>
</feature>
<dbReference type="PANTHER" id="PTHR13124">
    <property type="entry name" value="39S RIBOSOMAL PROTEIN L46, MITOCHONDRIAL PRECURSOR-RELATED"/>
    <property type="match status" value="1"/>
</dbReference>
<dbReference type="InterPro" id="IPR040008">
    <property type="entry name" value="Ribosomal_mL46"/>
</dbReference>
<proteinExistence type="predicted"/>
<feature type="signal peptide" evidence="1">
    <location>
        <begin position="1"/>
        <end position="20"/>
    </location>
</feature>
<evidence type="ECO:0000313" key="3">
    <source>
        <dbReference type="Proteomes" id="UP000631114"/>
    </source>
</evidence>
<evidence type="ECO:0000313" key="2">
    <source>
        <dbReference type="EMBL" id="KAF9602393.1"/>
    </source>
</evidence>
<name>A0A835LNP6_9MAGN</name>
<reference evidence="2 3" key="1">
    <citation type="submission" date="2020-10" db="EMBL/GenBank/DDBJ databases">
        <title>The Coptis chinensis genome and diversification of protoberbering-type alkaloids.</title>
        <authorList>
            <person name="Wang B."/>
            <person name="Shu S."/>
            <person name="Song C."/>
            <person name="Liu Y."/>
        </authorList>
    </citation>
    <scope>NUCLEOTIDE SEQUENCE [LARGE SCALE GENOMIC DNA]</scope>
    <source>
        <strain evidence="2">HL-2020</strain>
        <tissue evidence="2">Leaf</tissue>
    </source>
</reference>
<dbReference type="OrthoDB" id="194611at2759"/>
<sequence>MAAKFPSCFVLLTSSAVVETSSSLADRYREHLTEDFIFSSMVLRYGCPGGNPVWHFPEKVYETEETLRKCAESALKSVLGDLSHTYFVGNGSYGSYGDTTNG</sequence>
<dbReference type="GO" id="GO:0003735">
    <property type="term" value="F:structural constituent of ribosome"/>
    <property type="evidence" value="ECO:0007669"/>
    <property type="project" value="InterPro"/>
</dbReference>
<accession>A0A835LNP6</accession>
<gene>
    <name evidence="2" type="ORF">IFM89_027522</name>
</gene>
<dbReference type="GO" id="GO:0005762">
    <property type="term" value="C:mitochondrial large ribosomal subunit"/>
    <property type="evidence" value="ECO:0007669"/>
    <property type="project" value="TreeGrafter"/>
</dbReference>
<dbReference type="EMBL" id="JADFTS010000006">
    <property type="protein sequence ID" value="KAF9602393.1"/>
    <property type="molecule type" value="Genomic_DNA"/>
</dbReference>
<dbReference type="Gene3D" id="3.90.79.10">
    <property type="entry name" value="Nucleoside Triphosphate Pyrophosphohydrolase"/>
    <property type="match status" value="1"/>
</dbReference>
<dbReference type="Proteomes" id="UP000631114">
    <property type="component" value="Unassembled WGS sequence"/>
</dbReference>
<evidence type="ECO:0000256" key="1">
    <source>
        <dbReference type="SAM" id="SignalP"/>
    </source>
</evidence>
<keyword evidence="3" id="KW-1185">Reference proteome</keyword>
<dbReference type="PANTHER" id="PTHR13124:SF12">
    <property type="entry name" value="LARGE RIBOSOMAL SUBUNIT PROTEIN ML46"/>
    <property type="match status" value="1"/>
</dbReference>
<dbReference type="AlphaFoldDB" id="A0A835LNP6"/>
<protein>
    <submittedName>
        <fullName evidence="2">Uncharacterized protein</fullName>
    </submittedName>
</protein>
<keyword evidence="1" id="KW-0732">Signal</keyword>
<comment type="caution">
    <text evidence="2">The sequence shown here is derived from an EMBL/GenBank/DDBJ whole genome shotgun (WGS) entry which is preliminary data.</text>
</comment>
<organism evidence="2 3">
    <name type="scientific">Coptis chinensis</name>
    <dbReference type="NCBI Taxonomy" id="261450"/>
    <lineage>
        <taxon>Eukaryota</taxon>
        <taxon>Viridiplantae</taxon>
        <taxon>Streptophyta</taxon>
        <taxon>Embryophyta</taxon>
        <taxon>Tracheophyta</taxon>
        <taxon>Spermatophyta</taxon>
        <taxon>Magnoliopsida</taxon>
        <taxon>Ranunculales</taxon>
        <taxon>Ranunculaceae</taxon>
        <taxon>Coptidoideae</taxon>
        <taxon>Coptis</taxon>
    </lineage>
</organism>